<dbReference type="PANTHER" id="PTHR11136">
    <property type="entry name" value="FOLYLPOLYGLUTAMATE SYNTHASE-RELATED"/>
    <property type="match status" value="1"/>
</dbReference>
<evidence type="ECO:0000256" key="11">
    <source>
        <dbReference type="PIRNR" id="PIRNR001563"/>
    </source>
</evidence>
<evidence type="ECO:0000259" key="12">
    <source>
        <dbReference type="Pfam" id="PF02875"/>
    </source>
</evidence>
<comment type="catalytic activity">
    <reaction evidence="10">
        <text>(6S)-5,6,7,8-tetrahydrofolyl-(gamma-L-Glu)(n) + L-glutamate + ATP = (6S)-5,6,7,8-tetrahydrofolyl-(gamma-L-Glu)(n+1) + ADP + phosphate + H(+)</text>
        <dbReference type="Rhea" id="RHEA:10580"/>
        <dbReference type="Rhea" id="RHEA-COMP:14738"/>
        <dbReference type="Rhea" id="RHEA-COMP:14740"/>
        <dbReference type="ChEBI" id="CHEBI:15378"/>
        <dbReference type="ChEBI" id="CHEBI:29985"/>
        <dbReference type="ChEBI" id="CHEBI:30616"/>
        <dbReference type="ChEBI" id="CHEBI:43474"/>
        <dbReference type="ChEBI" id="CHEBI:141005"/>
        <dbReference type="ChEBI" id="CHEBI:456216"/>
        <dbReference type="EC" id="6.3.2.17"/>
    </reaction>
</comment>
<dbReference type="Pfam" id="PF02875">
    <property type="entry name" value="Mur_ligase_C"/>
    <property type="match status" value="1"/>
</dbReference>
<feature type="domain" description="Mur ligase C-terminal" evidence="12">
    <location>
        <begin position="290"/>
        <end position="406"/>
    </location>
</feature>
<evidence type="ECO:0000256" key="10">
    <source>
        <dbReference type="ARBA" id="ARBA00047493"/>
    </source>
</evidence>
<evidence type="ECO:0000256" key="9">
    <source>
        <dbReference type="ARBA" id="ARBA00030592"/>
    </source>
</evidence>
<evidence type="ECO:0000256" key="6">
    <source>
        <dbReference type="ARBA" id="ARBA00022741"/>
    </source>
</evidence>
<dbReference type="PROSITE" id="PS01012">
    <property type="entry name" value="FOLYLPOLYGLU_SYNT_2"/>
    <property type="match status" value="1"/>
</dbReference>
<evidence type="ECO:0000256" key="8">
    <source>
        <dbReference type="ARBA" id="ARBA00022842"/>
    </source>
</evidence>
<evidence type="ECO:0000313" key="14">
    <source>
        <dbReference type="EMBL" id="EEW92789.1"/>
    </source>
</evidence>
<dbReference type="EMBL" id="ACRF02000005">
    <property type="protein sequence ID" value="EEW92789.1"/>
    <property type="molecule type" value="Genomic_DNA"/>
</dbReference>
<dbReference type="InterPro" id="IPR036615">
    <property type="entry name" value="Mur_ligase_C_dom_sf"/>
</dbReference>
<keyword evidence="5" id="KW-0479">Metal-binding</keyword>
<dbReference type="HOGENOM" id="CLU_015869_1_1_9"/>
<dbReference type="PIRSF" id="PIRSF001563">
    <property type="entry name" value="Folylpolyglu_synth"/>
    <property type="match status" value="1"/>
</dbReference>
<dbReference type="Gene3D" id="3.90.190.20">
    <property type="entry name" value="Mur ligase, C-terminal domain"/>
    <property type="match status" value="1"/>
</dbReference>
<reference evidence="14" key="1">
    <citation type="submission" date="2009-09" db="EMBL/GenBank/DDBJ databases">
        <authorList>
            <consortium name="The Broad Institute Genome Sequencing Platform"/>
            <person name="Ward D."/>
            <person name="Feldgarden M."/>
            <person name="Earl A."/>
            <person name="Young S.K."/>
            <person name="Zeng Q."/>
            <person name="Koehrsen M."/>
            <person name="Alvarado L."/>
            <person name="Berlin A."/>
            <person name="Bochicchio J."/>
            <person name="Borenstein D."/>
            <person name="Chapman S.B."/>
            <person name="Chen Z."/>
            <person name="Engels R."/>
            <person name="Freedman E."/>
            <person name="Gellesch M."/>
            <person name="Goldberg J."/>
            <person name="Griggs A."/>
            <person name="Gujja S."/>
            <person name="Heilman E."/>
            <person name="Heiman D."/>
            <person name="Hepburn T."/>
            <person name="Howarth C."/>
            <person name="Jen D."/>
            <person name="Larson L."/>
            <person name="Lewis B."/>
            <person name="Mehta T."/>
            <person name="Park D."/>
            <person name="Pearson M."/>
            <person name="Roberts A."/>
            <person name="Saif S."/>
            <person name="Shea T."/>
            <person name="Shenoy N."/>
            <person name="Sisk P."/>
            <person name="Stolte C."/>
            <person name="Sykes S."/>
            <person name="Thomson T."/>
            <person name="Walk T."/>
            <person name="White J."/>
            <person name="Yandava C."/>
            <person name="Sibley C.D."/>
            <person name="Field T.R."/>
            <person name="Grinwis M."/>
            <person name="Eshaghurshan C.S."/>
            <person name="Surette M.G."/>
            <person name="Haas B."/>
            <person name="Nusbaum C."/>
            <person name="Birren B."/>
        </authorList>
    </citation>
    <scope>NUCLEOTIDE SEQUENCE [LARGE SCALE GENOMIC DNA]</scope>
    <source>
        <strain evidence="14">ATCC 700633</strain>
    </source>
</reference>
<dbReference type="AlphaFoldDB" id="D0BMT5"/>
<keyword evidence="8" id="KW-0460">Magnesium</keyword>
<dbReference type="STRING" id="626369.HMPREF0446_01270"/>
<dbReference type="InterPro" id="IPR013221">
    <property type="entry name" value="Mur_ligase_cen"/>
</dbReference>
<keyword evidence="15" id="KW-1185">Reference proteome</keyword>
<comment type="similarity">
    <text evidence="2 11">Belongs to the folylpolyglutamate synthase family.</text>
</comment>
<keyword evidence="6 11" id="KW-0547">Nucleotide-binding</keyword>
<keyword evidence="7 11" id="KW-0067">ATP-binding</keyword>
<dbReference type="GO" id="GO:0004326">
    <property type="term" value="F:tetrahydrofolylpolyglutamate synthase activity"/>
    <property type="evidence" value="ECO:0007669"/>
    <property type="project" value="UniProtKB-EC"/>
</dbReference>
<proteinExistence type="inferred from homology"/>
<evidence type="ECO:0000256" key="5">
    <source>
        <dbReference type="ARBA" id="ARBA00022723"/>
    </source>
</evidence>
<evidence type="ECO:0000256" key="1">
    <source>
        <dbReference type="ARBA" id="ARBA00001946"/>
    </source>
</evidence>
<name>D0BMT5_9LACT</name>
<evidence type="ECO:0000259" key="13">
    <source>
        <dbReference type="Pfam" id="PF08245"/>
    </source>
</evidence>
<dbReference type="GO" id="GO:0005524">
    <property type="term" value="F:ATP binding"/>
    <property type="evidence" value="ECO:0007669"/>
    <property type="project" value="UniProtKB-KW"/>
</dbReference>
<comment type="caution">
    <text evidence="14">The sequence shown here is derived from an EMBL/GenBank/DDBJ whole genome shotgun (WGS) entry which is preliminary data.</text>
</comment>
<dbReference type="InterPro" id="IPR018109">
    <property type="entry name" value="Folylpolyglutamate_synth_CS"/>
</dbReference>
<dbReference type="FunFam" id="3.40.1190.10:FF:000011">
    <property type="entry name" value="Folylpolyglutamate synthase/dihydrofolate synthase"/>
    <property type="match status" value="1"/>
</dbReference>
<dbReference type="GO" id="GO:0005737">
    <property type="term" value="C:cytoplasm"/>
    <property type="evidence" value="ECO:0007669"/>
    <property type="project" value="TreeGrafter"/>
</dbReference>
<comment type="cofactor">
    <cofactor evidence="1">
        <name>Mg(2+)</name>
        <dbReference type="ChEBI" id="CHEBI:18420"/>
    </cofactor>
</comment>
<feature type="domain" description="Mur ligase central" evidence="13">
    <location>
        <begin position="42"/>
        <end position="261"/>
    </location>
</feature>
<dbReference type="PANTHER" id="PTHR11136:SF0">
    <property type="entry name" value="DIHYDROFOLATE SYNTHETASE-RELATED"/>
    <property type="match status" value="1"/>
</dbReference>
<evidence type="ECO:0000256" key="3">
    <source>
        <dbReference type="ARBA" id="ARBA00013025"/>
    </source>
</evidence>
<evidence type="ECO:0000256" key="4">
    <source>
        <dbReference type="ARBA" id="ARBA00022598"/>
    </source>
</evidence>
<gene>
    <name evidence="14" type="ORF">HMPREF0446_01270</name>
</gene>
<dbReference type="InterPro" id="IPR004101">
    <property type="entry name" value="Mur_ligase_C"/>
</dbReference>
<dbReference type="InterPro" id="IPR001645">
    <property type="entry name" value="Folylpolyglutamate_synth"/>
</dbReference>
<organism evidence="14 15">
    <name type="scientific">Granulicatella elegans ATCC 700633</name>
    <dbReference type="NCBI Taxonomy" id="626369"/>
    <lineage>
        <taxon>Bacteria</taxon>
        <taxon>Bacillati</taxon>
        <taxon>Bacillota</taxon>
        <taxon>Bacilli</taxon>
        <taxon>Lactobacillales</taxon>
        <taxon>Carnobacteriaceae</taxon>
        <taxon>Granulicatella</taxon>
    </lineage>
</organism>
<dbReference type="EC" id="6.3.2.17" evidence="3"/>
<dbReference type="SUPFAM" id="SSF53244">
    <property type="entry name" value="MurD-like peptide ligases, peptide-binding domain"/>
    <property type="match status" value="1"/>
</dbReference>
<evidence type="ECO:0000256" key="7">
    <source>
        <dbReference type="ARBA" id="ARBA00022840"/>
    </source>
</evidence>
<sequence length="419" mass="47975">MQTVREWILDRMKYKRKYGLDRMRVLMSLLGNPQEDYPIIHVTGTNGKGSTIAMLSSLFVHHGQKVGAFVSPHLIDYTDRFLINGNVMPEEDFEIVGNLVQQAEVKLIDEYEPLSFFEIMTAMALVYFSRKKVEVALLEVGIGGLLDTTNIVHSTMSVITSIGMDHEEMLGNTLEEIAIQKTGIFKPNQEVVLGKLPTEALQVAEVVGKAYNCDLHTFEREFNIEPFEDGFIFTNSDTRIHISYLNLKGNYQLENAAVALECFLQFEKNFQLPIELSAIQESFQTVTWPGRMEVVHQSPTVILDGAHNIHALKRFVETVKQHGELEAQHTILFSALKRKHYIEMVDYLRKELPEARLVVTTFEYAGAIEKTDYPSSEIEFVENAQQFIENYINKTSDQEILWITGSLYFISFVRKIFIK</sequence>
<evidence type="ECO:0000313" key="15">
    <source>
        <dbReference type="Proteomes" id="UP000002939"/>
    </source>
</evidence>
<dbReference type="Pfam" id="PF08245">
    <property type="entry name" value="Mur_ligase_M"/>
    <property type="match status" value="1"/>
</dbReference>
<dbReference type="Proteomes" id="UP000002939">
    <property type="component" value="Unassembled WGS sequence"/>
</dbReference>
<dbReference type="SUPFAM" id="SSF53623">
    <property type="entry name" value="MurD-like peptide ligases, catalytic domain"/>
    <property type="match status" value="1"/>
</dbReference>
<dbReference type="GO" id="GO:0008841">
    <property type="term" value="F:dihydrofolate synthase activity"/>
    <property type="evidence" value="ECO:0007669"/>
    <property type="project" value="TreeGrafter"/>
</dbReference>
<dbReference type="eggNOG" id="COG0285">
    <property type="taxonomic scope" value="Bacteria"/>
</dbReference>
<dbReference type="GO" id="GO:0046872">
    <property type="term" value="F:metal ion binding"/>
    <property type="evidence" value="ECO:0007669"/>
    <property type="project" value="UniProtKB-KW"/>
</dbReference>
<dbReference type="NCBIfam" id="TIGR01499">
    <property type="entry name" value="folC"/>
    <property type="match status" value="1"/>
</dbReference>
<reference evidence="14" key="2">
    <citation type="submission" date="2011-10" db="EMBL/GenBank/DDBJ databases">
        <title>The Genome Sequence of Granulicatella elegans ATCC 700633.</title>
        <authorList>
            <consortium name="The Broad Institute Genome Sequencing Platform"/>
            <consortium name="The Broad Institute Genome Sequencing Center for Infectious Disease"/>
            <person name="Earl A."/>
            <person name="Ward D."/>
            <person name="Feldgarden M."/>
            <person name="Gevers D."/>
            <person name="Sibley C.D."/>
            <person name="Field T.R."/>
            <person name="Grinwis M."/>
            <person name="Eshaghurshan C.S."/>
            <person name="Surette M.G."/>
            <person name="Young S.K."/>
            <person name="Zeng Q."/>
            <person name="Gargeya S."/>
            <person name="Fitzgerald M."/>
            <person name="Haas B."/>
            <person name="Abouelleil A."/>
            <person name="Alvarado L."/>
            <person name="Arachchi H.M."/>
            <person name="Berlin A."/>
            <person name="Brown A."/>
            <person name="Chapman S.B."/>
            <person name="Chen Z."/>
            <person name="Dunbar C."/>
            <person name="Freedman E."/>
            <person name="Gearin G."/>
            <person name="Goldberg J."/>
            <person name="Griggs A."/>
            <person name="Gujja S."/>
            <person name="Heiman D."/>
            <person name="Howarth C."/>
            <person name="Larson L."/>
            <person name="Lui A."/>
            <person name="MacDonald P.J.P."/>
            <person name="Montmayeur A."/>
            <person name="Murphy C."/>
            <person name="Neiman D."/>
            <person name="Pearson M."/>
            <person name="Priest M."/>
            <person name="Roberts A."/>
            <person name="Saif S."/>
            <person name="Shea T."/>
            <person name="Shenoy N."/>
            <person name="Sisk P."/>
            <person name="Stolte C."/>
            <person name="Sykes S."/>
            <person name="Wortman J."/>
            <person name="Nusbaum C."/>
            <person name="Birren B."/>
        </authorList>
    </citation>
    <scope>NUCLEOTIDE SEQUENCE [LARGE SCALE GENOMIC DNA]</scope>
    <source>
        <strain evidence="14">ATCC 700633</strain>
    </source>
</reference>
<dbReference type="InterPro" id="IPR036565">
    <property type="entry name" value="Mur-like_cat_sf"/>
</dbReference>
<evidence type="ECO:0000256" key="2">
    <source>
        <dbReference type="ARBA" id="ARBA00008276"/>
    </source>
</evidence>
<keyword evidence="4 11" id="KW-0436">Ligase</keyword>
<accession>D0BMT5</accession>
<protein>
    <recommendedName>
        <fullName evidence="3">tetrahydrofolate synthase</fullName>
        <ecNumber evidence="3">6.3.2.17</ecNumber>
    </recommendedName>
    <alternativeName>
        <fullName evidence="9">Tetrahydrofolylpolyglutamate synthase</fullName>
    </alternativeName>
</protein>
<dbReference type="Gene3D" id="3.40.1190.10">
    <property type="entry name" value="Mur-like, catalytic domain"/>
    <property type="match status" value="1"/>
</dbReference>